<reference evidence="1" key="1">
    <citation type="submission" date="2016-08" db="EMBL/GenBank/DDBJ databases">
        <authorList>
            <person name="Seilhamer J.J."/>
        </authorList>
    </citation>
    <scope>NUCLEOTIDE SEQUENCE</scope>
    <source>
        <strain evidence="1">86</strain>
    </source>
</reference>
<organism evidence="1">
    <name type="scientific">uncultured Pleomorphomonas sp</name>
    <dbReference type="NCBI Taxonomy" id="442121"/>
    <lineage>
        <taxon>Bacteria</taxon>
        <taxon>Pseudomonadati</taxon>
        <taxon>Pseudomonadota</taxon>
        <taxon>Alphaproteobacteria</taxon>
        <taxon>Hyphomicrobiales</taxon>
        <taxon>Pleomorphomonadaceae</taxon>
        <taxon>Pleomorphomonas</taxon>
        <taxon>environmental samples</taxon>
    </lineage>
</organism>
<name>A0A212L4F9_9HYPH</name>
<gene>
    <name evidence="1" type="ORF">KL86PLE_100562</name>
</gene>
<sequence>MPVTIVAAVALVHVGYHPNFTTALPKCDQNYQLWLMERMHRSANFPGPDVETRNVQAVKDCRPRCHCRRPVLAGAAGHGGWLLQASSPL</sequence>
<dbReference type="AlphaFoldDB" id="A0A212L4F9"/>
<dbReference type="EMBL" id="FMJD01000002">
    <property type="protein sequence ID" value="SCM72357.1"/>
    <property type="molecule type" value="Genomic_DNA"/>
</dbReference>
<accession>A0A212L4F9</accession>
<protein>
    <submittedName>
        <fullName evidence="1">Uncharacterized protein</fullName>
    </submittedName>
</protein>
<proteinExistence type="predicted"/>
<evidence type="ECO:0000313" key="1">
    <source>
        <dbReference type="EMBL" id="SCM72357.1"/>
    </source>
</evidence>